<dbReference type="GO" id="GO:0005634">
    <property type="term" value="C:nucleus"/>
    <property type="evidence" value="ECO:0007669"/>
    <property type="project" value="TreeGrafter"/>
</dbReference>
<dbReference type="GO" id="GO:0006357">
    <property type="term" value="P:regulation of transcription by RNA polymerase II"/>
    <property type="evidence" value="ECO:0007669"/>
    <property type="project" value="TreeGrafter"/>
</dbReference>
<dbReference type="AlphaFoldDB" id="A0AAU9M3Y2"/>
<evidence type="ECO:0000313" key="2">
    <source>
        <dbReference type="Proteomes" id="UP001157418"/>
    </source>
</evidence>
<comment type="caution">
    <text evidence="1">The sequence shown here is derived from an EMBL/GenBank/DDBJ whole genome shotgun (WGS) entry which is preliminary data.</text>
</comment>
<dbReference type="PANTHER" id="PTHR23335:SF1">
    <property type="entry name" value="CALMODULIN-BINDING TRANSCRIPTION ACTIVATOR, ISOFORM F"/>
    <property type="match status" value="1"/>
</dbReference>
<organism evidence="1 2">
    <name type="scientific">Lactuca virosa</name>
    <dbReference type="NCBI Taxonomy" id="75947"/>
    <lineage>
        <taxon>Eukaryota</taxon>
        <taxon>Viridiplantae</taxon>
        <taxon>Streptophyta</taxon>
        <taxon>Embryophyta</taxon>
        <taxon>Tracheophyta</taxon>
        <taxon>Spermatophyta</taxon>
        <taxon>Magnoliopsida</taxon>
        <taxon>eudicotyledons</taxon>
        <taxon>Gunneridae</taxon>
        <taxon>Pentapetalae</taxon>
        <taxon>asterids</taxon>
        <taxon>campanulids</taxon>
        <taxon>Asterales</taxon>
        <taxon>Asteraceae</taxon>
        <taxon>Cichorioideae</taxon>
        <taxon>Cichorieae</taxon>
        <taxon>Lactucinae</taxon>
        <taxon>Lactuca</taxon>
    </lineage>
</organism>
<proteinExistence type="predicted"/>
<accession>A0AAU9M3Y2</accession>
<dbReference type="GO" id="GO:0003690">
    <property type="term" value="F:double-stranded DNA binding"/>
    <property type="evidence" value="ECO:0007669"/>
    <property type="project" value="TreeGrafter"/>
</dbReference>
<evidence type="ECO:0000313" key="1">
    <source>
        <dbReference type="EMBL" id="CAH1421480.1"/>
    </source>
</evidence>
<name>A0AAU9M3Y2_9ASTR</name>
<keyword evidence="2" id="KW-1185">Reference proteome</keyword>
<dbReference type="EMBL" id="CAKMRJ010001112">
    <property type="protein sequence ID" value="CAH1421480.1"/>
    <property type="molecule type" value="Genomic_DNA"/>
</dbReference>
<protein>
    <submittedName>
        <fullName evidence="1">Uncharacterized protein</fullName>
    </submittedName>
</protein>
<dbReference type="Proteomes" id="UP001157418">
    <property type="component" value="Unassembled WGS sequence"/>
</dbReference>
<reference evidence="1 2" key="1">
    <citation type="submission" date="2022-01" db="EMBL/GenBank/DDBJ databases">
        <authorList>
            <person name="Xiong W."/>
            <person name="Schranz E."/>
        </authorList>
    </citation>
    <scope>NUCLEOTIDE SEQUENCE [LARGE SCALE GENOMIC DNA]</scope>
</reference>
<dbReference type="PANTHER" id="PTHR23335">
    <property type="entry name" value="CALMODULIN-BINDING TRANSCRIPTION ACTIVATOR CAMTA"/>
    <property type="match status" value="1"/>
</dbReference>
<sequence>MLKNRISKSPQKMGTNLPQIAFQMDFRNYPCRALRDPRAVARAHVRGYQARKNYETICWAVGIVEKIVLRWYRKGVGLRGFHVDSIIGEDEEEEDFVKALRKQKVDAALTEAVSRVLSMVQSQPARQQYQRMLHKYRLAKAQRGDLQSEGASMSEGGMNEFM</sequence>
<dbReference type="GO" id="GO:0003712">
    <property type="term" value="F:transcription coregulator activity"/>
    <property type="evidence" value="ECO:0007669"/>
    <property type="project" value="TreeGrafter"/>
</dbReference>
<gene>
    <name evidence="1" type="ORF">LVIROSA_LOCUS8878</name>
</gene>